<dbReference type="Proteomes" id="UP000334923">
    <property type="component" value="Unassembled WGS sequence"/>
</dbReference>
<comment type="catalytic activity">
    <reaction evidence="1">
        <text>a 4-O-methyl-thymidine in DNA + L-cysteinyl-[protein] = a thymidine in DNA + S-methyl-L-cysteinyl-[protein]</text>
        <dbReference type="Rhea" id="RHEA:53428"/>
        <dbReference type="Rhea" id="RHEA-COMP:10131"/>
        <dbReference type="Rhea" id="RHEA-COMP:10132"/>
        <dbReference type="Rhea" id="RHEA-COMP:13555"/>
        <dbReference type="Rhea" id="RHEA-COMP:13556"/>
        <dbReference type="ChEBI" id="CHEBI:29950"/>
        <dbReference type="ChEBI" id="CHEBI:82612"/>
        <dbReference type="ChEBI" id="CHEBI:137386"/>
        <dbReference type="ChEBI" id="CHEBI:137387"/>
        <dbReference type="EC" id="2.1.1.63"/>
    </reaction>
</comment>
<dbReference type="PANTHER" id="PTHR10815:SF5">
    <property type="entry name" value="METHYLATED-DNA--PROTEIN-CYSTEINE METHYLTRANSFERASE"/>
    <property type="match status" value="1"/>
</dbReference>
<evidence type="ECO:0000313" key="11">
    <source>
        <dbReference type="Proteomes" id="UP000334923"/>
    </source>
</evidence>
<dbReference type="GO" id="GO:0003908">
    <property type="term" value="F:methylated-DNA-[protein]-cysteine S-methyltransferase activity"/>
    <property type="evidence" value="ECO:0007669"/>
    <property type="project" value="UniProtKB-EC"/>
</dbReference>
<keyword evidence="11" id="KW-1185">Reference proteome</keyword>
<dbReference type="NCBIfam" id="TIGR00589">
    <property type="entry name" value="ogt"/>
    <property type="match status" value="1"/>
</dbReference>
<evidence type="ECO:0000256" key="1">
    <source>
        <dbReference type="ARBA" id="ARBA00001286"/>
    </source>
</evidence>
<reference evidence="10 11" key="1">
    <citation type="submission" date="2019-09" db="EMBL/GenBank/DDBJ databases">
        <authorList>
            <person name="Cremers G."/>
        </authorList>
    </citation>
    <scope>NUCLEOTIDE SEQUENCE [LARGE SCALE GENOMIC DNA]</scope>
    <source>
        <strain evidence="10">4A</strain>
    </source>
</reference>
<dbReference type="AlphaFoldDB" id="A0A5E6MBA3"/>
<dbReference type="Pfam" id="PF01035">
    <property type="entry name" value="DNA_binding_1"/>
    <property type="match status" value="1"/>
</dbReference>
<evidence type="ECO:0000256" key="7">
    <source>
        <dbReference type="ARBA" id="ARBA00023204"/>
    </source>
</evidence>
<protein>
    <recommendedName>
        <fullName evidence="3">methylated-DNA--[protein]-cysteine S-methyltransferase</fullName>
        <ecNumber evidence="3">2.1.1.63</ecNumber>
    </recommendedName>
</protein>
<keyword evidence="5 10" id="KW-0808">Transferase</keyword>
<dbReference type="EC" id="2.1.1.63" evidence="3"/>
<dbReference type="FunFam" id="1.10.10.10:FF:000214">
    <property type="entry name" value="Methylated-DNA--protein-cysteine methyltransferase"/>
    <property type="match status" value="1"/>
</dbReference>
<dbReference type="InterPro" id="IPR036217">
    <property type="entry name" value="MethylDNA_cys_MeTrfase_DNAb"/>
</dbReference>
<organism evidence="10 11">
    <name type="scientific">Methylacidimicrobium tartarophylax</name>
    <dbReference type="NCBI Taxonomy" id="1041768"/>
    <lineage>
        <taxon>Bacteria</taxon>
        <taxon>Pseudomonadati</taxon>
        <taxon>Verrucomicrobiota</taxon>
        <taxon>Methylacidimicrobium</taxon>
    </lineage>
</organism>
<comment type="catalytic activity">
    <reaction evidence="8">
        <text>a 6-O-methyl-2'-deoxyguanosine in DNA + L-cysteinyl-[protein] = S-methyl-L-cysteinyl-[protein] + a 2'-deoxyguanosine in DNA</text>
        <dbReference type="Rhea" id="RHEA:24000"/>
        <dbReference type="Rhea" id="RHEA-COMP:10131"/>
        <dbReference type="Rhea" id="RHEA-COMP:10132"/>
        <dbReference type="Rhea" id="RHEA-COMP:11367"/>
        <dbReference type="Rhea" id="RHEA-COMP:11368"/>
        <dbReference type="ChEBI" id="CHEBI:29950"/>
        <dbReference type="ChEBI" id="CHEBI:82612"/>
        <dbReference type="ChEBI" id="CHEBI:85445"/>
        <dbReference type="ChEBI" id="CHEBI:85448"/>
        <dbReference type="EC" id="2.1.1.63"/>
    </reaction>
</comment>
<dbReference type="InterPro" id="IPR036631">
    <property type="entry name" value="MGMT_N_sf"/>
</dbReference>
<keyword evidence="6" id="KW-0227">DNA damage</keyword>
<dbReference type="GO" id="GO:0032259">
    <property type="term" value="P:methylation"/>
    <property type="evidence" value="ECO:0007669"/>
    <property type="project" value="UniProtKB-KW"/>
</dbReference>
<dbReference type="EMBL" id="CABFVA020000073">
    <property type="protein sequence ID" value="VVM06695.1"/>
    <property type="molecule type" value="Genomic_DNA"/>
</dbReference>
<evidence type="ECO:0000256" key="6">
    <source>
        <dbReference type="ARBA" id="ARBA00022763"/>
    </source>
</evidence>
<keyword evidence="7" id="KW-0234">DNA repair</keyword>
<dbReference type="InterPro" id="IPR036388">
    <property type="entry name" value="WH-like_DNA-bd_sf"/>
</dbReference>
<dbReference type="InterPro" id="IPR014048">
    <property type="entry name" value="MethylDNA_cys_MeTrfase_DNA-bd"/>
</dbReference>
<dbReference type="InterPro" id="IPR001497">
    <property type="entry name" value="MethylDNA_cys_MeTrfase_AS"/>
</dbReference>
<feature type="domain" description="Methylated-DNA-[protein]-cysteine S-methyltransferase DNA binding" evidence="9">
    <location>
        <begin position="111"/>
        <end position="189"/>
    </location>
</feature>
<dbReference type="Gene3D" id="3.30.160.70">
    <property type="entry name" value="Methylated DNA-protein cysteine methyltransferase domain"/>
    <property type="match status" value="1"/>
</dbReference>
<dbReference type="GO" id="GO:0006281">
    <property type="term" value="P:DNA repair"/>
    <property type="evidence" value="ECO:0007669"/>
    <property type="project" value="UniProtKB-KW"/>
</dbReference>
<gene>
    <name evidence="10" type="primary">adaB</name>
    <name evidence="10" type="ORF">MAMT_01356</name>
</gene>
<evidence type="ECO:0000256" key="4">
    <source>
        <dbReference type="ARBA" id="ARBA00022603"/>
    </source>
</evidence>
<evidence type="ECO:0000259" key="9">
    <source>
        <dbReference type="Pfam" id="PF01035"/>
    </source>
</evidence>
<comment type="similarity">
    <text evidence="2">Belongs to the MGMT family.</text>
</comment>
<dbReference type="SUPFAM" id="SSF46767">
    <property type="entry name" value="Methylated DNA-protein cysteine methyltransferase, C-terminal domain"/>
    <property type="match status" value="1"/>
</dbReference>
<dbReference type="PANTHER" id="PTHR10815">
    <property type="entry name" value="METHYLATED-DNA--PROTEIN-CYSTEINE METHYLTRANSFERASE"/>
    <property type="match status" value="1"/>
</dbReference>
<evidence type="ECO:0000256" key="3">
    <source>
        <dbReference type="ARBA" id="ARBA00011918"/>
    </source>
</evidence>
<dbReference type="Gene3D" id="1.10.10.10">
    <property type="entry name" value="Winged helix-like DNA-binding domain superfamily/Winged helix DNA-binding domain"/>
    <property type="match status" value="1"/>
</dbReference>
<evidence type="ECO:0000313" key="10">
    <source>
        <dbReference type="EMBL" id="VVM06695.1"/>
    </source>
</evidence>
<accession>A0A5E6MBA3</accession>
<keyword evidence="4 10" id="KW-0489">Methyltransferase</keyword>
<evidence type="ECO:0000256" key="2">
    <source>
        <dbReference type="ARBA" id="ARBA00008711"/>
    </source>
</evidence>
<sequence>MAAGSAGLSGKAAVSPLLVPAPGRGSLCEQEIDTPLGTMVGIADSAGLRLLQFADASKLPAQRVRIVRWVGLSPKPRPNKQLKALETQLAEYFAGKRLRFSIAIAPIGTSWQLSVWHRLLHYGPGKTVFYKDLARSLGRPQAARAVGSAVGANPIPILVPCHRVVPQAGSLGGYTGRPWRKQRLLSLETAADHTESTTEE</sequence>
<evidence type="ECO:0000256" key="5">
    <source>
        <dbReference type="ARBA" id="ARBA00022679"/>
    </source>
</evidence>
<dbReference type="SUPFAM" id="SSF53155">
    <property type="entry name" value="Methylated DNA-protein cysteine methyltransferase domain"/>
    <property type="match status" value="1"/>
</dbReference>
<evidence type="ECO:0000256" key="8">
    <source>
        <dbReference type="ARBA" id="ARBA00049348"/>
    </source>
</evidence>
<proteinExistence type="inferred from homology"/>
<dbReference type="RefSeq" id="WP_178086977.1">
    <property type="nucleotide sequence ID" value="NZ_CABFVA020000073.1"/>
</dbReference>
<dbReference type="CDD" id="cd06445">
    <property type="entry name" value="ATase"/>
    <property type="match status" value="1"/>
</dbReference>
<dbReference type="PROSITE" id="PS00374">
    <property type="entry name" value="MGMT"/>
    <property type="match status" value="1"/>
</dbReference>
<name>A0A5E6MBA3_9BACT</name>